<name>A0A0A9DL51_ARUDO</name>
<reference evidence="1" key="2">
    <citation type="journal article" date="2015" name="Data Brief">
        <title>Shoot transcriptome of the giant reed, Arundo donax.</title>
        <authorList>
            <person name="Barrero R.A."/>
            <person name="Guerrero F.D."/>
            <person name="Moolhuijzen P."/>
            <person name="Goolsby J.A."/>
            <person name="Tidwell J."/>
            <person name="Bellgard S.E."/>
            <person name="Bellgard M.I."/>
        </authorList>
    </citation>
    <scope>NUCLEOTIDE SEQUENCE</scope>
    <source>
        <tissue evidence="1">Shoot tissue taken approximately 20 cm above the soil surface</tissue>
    </source>
</reference>
<sequence length="56" mass="6375">MCKAMQFSYLMLHRTAGISKSPTFLLVSVVCTLQLSVLCTKFPPLHQKMENKKCLE</sequence>
<protein>
    <submittedName>
        <fullName evidence="1">Uncharacterized protein</fullName>
    </submittedName>
</protein>
<dbReference type="EMBL" id="GBRH01208576">
    <property type="protein sequence ID" value="JAD89319.1"/>
    <property type="molecule type" value="Transcribed_RNA"/>
</dbReference>
<evidence type="ECO:0000313" key="1">
    <source>
        <dbReference type="EMBL" id="JAD89319.1"/>
    </source>
</evidence>
<accession>A0A0A9DL51</accession>
<dbReference type="AlphaFoldDB" id="A0A0A9DL51"/>
<reference evidence="1" key="1">
    <citation type="submission" date="2014-09" db="EMBL/GenBank/DDBJ databases">
        <authorList>
            <person name="Magalhaes I.L.F."/>
            <person name="Oliveira U."/>
            <person name="Santos F.R."/>
            <person name="Vidigal T.H.D.A."/>
            <person name="Brescovit A.D."/>
            <person name="Santos A.J."/>
        </authorList>
    </citation>
    <scope>NUCLEOTIDE SEQUENCE</scope>
    <source>
        <tissue evidence="1">Shoot tissue taken approximately 20 cm above the soil surface</tissue>
    </source>
</reference>
<organism evidence="1">
    <name type="scientific">Arundo donax</name>
    <name type="common">Giant reed</name>
    <name type="synonym">Donax arundinaceus</name>
    <dbReference type="NCBI Taxonomy" id="35708"/>
    <lineage>
        <taxon>Eukaryota</taxon>
        <taxon>Viridiplantae</taxon>
        <taxon>Streptophyta</taxon>
        <taxon>Embryophyta</taxon>
        <taxon>Tracheophyta</taxon>
        <taxon>Spermatophyta</taxon>
        <taxon>Magnoliopsida</taxon>
        <taxon>Liliopsida</taxon>
        <taxon>Poales</taxon>
        <taxon>Poaceae</taxon>
        <taxon>PACMAD clade</taxon>
        <taxon>Arundinoideae</taxon>
        <taxon>Arundineae</taxon>
        <taxon>Arundo</taxon>
    </lineage>
</organism>
<proteinExistence type="predicted"/>